<keyword evidence="1" id="KW-1133">Transmembrane helix</keyword>
<dbReference type="EMBL" id="BAEN01000014">
    <property type="protein sequence ID" value="GAC13083.1"/>
    <property type="molecule type" value="Genomic_DNA"/>
</dbReference>
<feature type="transmembrane region" description="Helical" evidence="1">
    <location>
        <begin position="191"/>
        <end position="212"/>
    </location>
</feature>
<feature type="transmembrane region" description="Helical" evidence="1">
    <location>
        <begin position="278"/>
        <end position="295"/>
    </location>
</feature>
<keyword evidence="1" id="KW-0472">Membrane</keyword>
<dbReference type="OrthoDB" id="9787117at2"/>
<feature type="transmembrane region" description="Helical" evidence="1">
    <location>
        <begin position="67"/>
        <end position="87"/>
    </location>
</feature>
<evidence type="ECO:0000256" key="1">
    <source>
        <dbReference type="SAM" id="Phobius"/>
    </source>
</evidence>
<keyword evidence="4" id="KW-1185">Reference proteome</keyword>
<dbReference type="GO" id="GO:0016020">
    <property type="term" value="C:membrane"/>
    <property type="evidence" value="ECO:0007669"/>
    <property type="project" value="InterPro"/>
</dbReference>
<feature type="domain" description="EamA" evidence="2">
    <location>
        <begin position="10"/>
        <end position="142"/>
    </location>
</feature>
<feature type="transmembrane region" description="Helical" evidence="1">
    <location>
        <begin position="251"/>
        <end position="272"/>
    </location>
</feature>
<keyword evidence="1" id="KW-0812">Transmembrane</keyword>
<accession>K6Y8U8</accession>
<protein>
    <submittedName>
        <fullName evidence="3">Drug/metabolite transporter, DME family</fullName>
    </submittedName>
</protein>
<dbReference type="Proteomes" id="UP000006334">
    <property type="component" value="Unassembled WGS sequence"/>
</dbReference>
<dbReference type="RefSeq" id="WP_008842903.1">
    <property type="nucleotide sequence ID" value="NZ_BAEN01000014.1"/>
</dbReference>
<sequence>MRWKSDISGGVLAIIIASVLWGTTGTAASFTPSVNPLATGAFAMGVGGVLLLLNARKSLFAERNILVEKPFILMLGAMSIAIYPLAFYTSMKWSGVAIGTVVSIATAPFFSMMMERLINKRSITLQWGLSFLLGTVGIVLLVLGKQKNINLNNDLTLQYLGVVLGVVAGLTYATYSWAAKQLIEHQVSSKSAMASMFGIAAVLLLPTLFFTGDNLFSTKINTSVALYMAVIPMFLGYLLFGFGLRHVQASGATLITLLEPVVATVLAILIVGEEFSRVGWLGMLFIALCLFLQAVRLPIKSKLLIDEHYVPTKEPKSL</sequence>
<dbReference type="InterPro" id="IPR037185">
    <property type="entry name" value="EmrE-like"/>
</dbReference>
<name>K6Y8U8_9ALTE</name>
<dbReference type="PANTHER" id="PTHR22911">
    <property type="entry name" value="ACYL-MALONYL CONDENSING ENZYME-RELATED"/>
    <property type="match status" value="1"/>
</dbReference>
<proteinExistence type="predicted"/>
<organism evidence="3 4">
    <name type="scientific">Aliiglaciecola lipolytica E3</name>
    <dbReference type="NCBI Taxonomy" id="1127673"/>
    <lineage>
        <taxon>Bacteria</taxon>
        <taxon>Pseudomonadati</taxon>
        <taxon>Pseudomonadota</taxon>
        <taxon>Gammaproteobacteria</taxon>
        <taxon>Alteromonadales</taxon>
        <taxon>Alteromonadaceae</taxon>
        <taxon>Aliiglaciecola</taxon>
    </lineage>
</organism>
<feature type="transmembrane region" description="Helical" evidence="1">
    <location>
        <begin position="224"/>
        <end position="244"/>
    </location>
</feature>
<dbReference type="Pfam" id="PF00892">
    <property type="entry name" value="EamA"/>
    <property type="match status" value="2"/>
</dbReference>
<dbReference type="STRING" id="1127673.GLIP_0436"/>
<gene>
    <name evidence="3" type="ORF">GLIP_0436</name>
</gene>
<evidence type="ECO:0000313" key="3">
    <source>
        <dbReference type="EMBL" id="GAC13083.1"/>
    </source>
</evidence>
<reference evidence="3 4" key="1">
    <citation type="journal article" date="2017" name="Antonie Van Leeuwenhoek">
        <title>Rhizobium rhizosphaerae sp. nov., a novel species isolated from rice rhizosphere.</title>
        <authorList>
            <person name="Zhao J.J."/>
            <person name="Zhang J."/>
            <person name="Zhang R.J."/>
            <person name="Zhang C.W."/>
            <person name="Yin H.Q."/>
            <person name="Zhang X.X."/>
        </authorList>
    </citation>
    <scope>NUCLEOTIDE SEQUENCE [LARGE SCALE GENOMIC DNA]</scope>
    <source>
        <strain evidence="3 4">E3</strain>
    </source>
</reference>
<dbReference type="AlphaFoldDB" id="K6Y8U8"/>
<comment type="caution">
    <text evidence="3">The sequence shown here is derived from an EMBL/GenBank/DDBJ whole genome shotgun (WGS) entry which is preliminary data.</text>
</comment>
<dbReference type="PANTHER" id="PTHR22911:SF79">
    <property type="entry name" value="MOBA-LIKE NTP TRANSFERASE DOMAIN-CONTAINING PROTEIN"/>
    <property type="match status" value="1"/>
</dbReference>
<dbReference type="InterPro" id="IPR000620">
    <property type="entry name" value="EamA_dom"/>
</dbReference>
<evidence type="ECO:0000313" key="4">
    <source>
        <dbReference type="Proteomes" id="UP000006334"/>
    </source>
</evidence>
<feature type="transmembrane region" description="Helical" evidence="1">
    <location>
        <begin position="125"/>
        <end position="144"/>
    </location>
</feature>
<feature type="transmembrane region" description="Helical" evidence="1">
    <location>
        <begin position="156"/>
        <end position="179"/>
    </location>
</feature>
<feature type="domain" description="EamA" evidence="2">
    <location>
        <begin position="160"/>
        <end position="292"/>
    </location>
</feature>
<dbReference type="SUPFAM" id="SSF103481">
    <property type="entry name" value="Multidrug resistance efflux transporter EmrE"/>
    <property type="match status" value="2"/>
</dbReference>
<dbReference type="eggNOG" id="COG0697">
    <property type="taxonomic scope" value="Bacteria"/>
</dbReference>
<feature type="transmembrane region" description="Helical" evidence="1">
    <location>
        <begin position="37"/>
        <end position="55"/>
    </location>
</feature>
<evidence type="ECO:0000259" key="2">
    <source>
        <dbReference type="Pfam" id="PF00892"/>
    </source>
</evidence>